<feature type="domain" description="NADH:flavin oxidoreductase/NADH oxidase N-terminal" evidence="6">
    <location>
        <begin position="3"/>
        <end position="323"/>
    </location>
</feature>
<evidence type="ECO:0000256" key="4">
    <source>
        <dbReference type="ARBA" id="ARBA00022857"/>
    </source>
</evidence>
<dbReference type="GO" id="GO:0050661">
    <property type="term" value="F:NADP binding"/>
    <property type="evidence" value="ECO:0007669"/>
    <property type="project" value="InterPro"/>
</dbReference>
<evidence type="ECO:0000256" key="2">
    <source>
        <dbReference type="ARBA" id="ARBA00022630"/>
    </source>
</evidence>
<keyword evidence="3" id="KW-0288">FMN</keyword>
<sequence length="356" mass="40321">MDQLFQPFHIKNLKIKNRICFPPVVCYSAGREDGSVTEQHIEHYRNIAKGGTGLIIQEATCVDELGRLSRRQLGIWKDSQIEGLSAIVQAVHQEDCPIFIQIHHAGVAGVEKELLCPSNYRFQKNGGENAGREMTLEEIHRTQQAFVDAAVRAYKAGYDGVELHGCHQYLMCEFFNCRVNRRKDEYGRYPQKFAVEILRAIKDKVPSDFVVGIRLGGFEPDLEASLRFAKILEEEGIDFLDISYGFSGEDEPAAPEEFPFQPCIYAAQEIKRAVSVPVFAVNSIMSPKMAKDVLQKTNVDLVDIARGIMVNPNWAKDALEGRNPGKCLHCKECTWSREMETCKGRILLKRQREIVQ</sequence>
<keyword evidence="4" id="KW-0521">NADP</keyword>
<dbReference type="PANTHER" id="PTHR43303:SF4">
    <property type="entry name" value="NADPH DEHYDROGENASE C23G7.10C-RELATED"/>
    <property type="match status" value="1"/>
</dbReference>
<evidence type="ECO:0000313" key="7">
    <source>
        <dbReference type="EMBL" id="TLC97608.1"/>
    </source>
</evidence>
<dbReference type="InterPro" id="IPR044152">
    <property type="entry name" value="YqjM-like"/>
</dbReference>
<evidence type="ECO:0000256" key="5">
    <source>
        <dbReference type="ARBA" id="ARBA00023002"/>
    </source>
</evidence>
<reference evidence="7 8" key="1">
    <citation type="journal article" date="2019" name="Anaerobe">
        <title>Detection of Robinsoniella peoriensis in multiple bone samples of a trauma patient.</title>
        <authorList>
            <person name="Schrottner P."/>
            <person name="Hartwich K."/>
            <person name="Bunk B."/>
            <person name="Schober I."/>
            <person name="Helbig S."/>
            <person name="Rudolph W.W."/>
            <person name="Gunzer F."/>
        </authorList>
    </citation>
    <scope>NUCLEOTIDE SEQUENCE [LARGE SCALE GENOMIC DNA]</scope>
    <source>
        <strain evidence="7 8">DSM 106044</strain>
    </source>
</reference>
<evidence type="ECO:0000256" key="3">
    <source>
        <dbReference type="ARBA" id="ARBA00022643"/>
    </source>
</evidence>
<gene>
    <name evidence="7" type="ORF">DSM106044_05562</name>
</gene>
<dbReference type="Proteomes" id="UP000306509">
    <property type="component" value="Unassembled WGS sequence"/>
</dbReference>
<comment type="cofactor">
    <cofactor evidence="1">
        <name>FMN</name>
        <dbReference type="ChEBI" id="CHEBI:58210"/>
    </cofactor>
</comment>
<dbReference type="Gene3D" id="3.20.20.70">
    <property type="entry name" value="Aldolase class I"/>
    <property type="match status" value="1"/>
</dbReference>
<accession>A0A4U8Q048</accession>
<dbReference type="EC" id="1.-.-.-" evidence="7"/>
<dbReference type="AlphaFoldDB" id="A0A4U8Q048"/>
<dbReference type="CDD" id="cd02803">
    <property type="entry name" value="OYE_like_FMN_family"/>
    <property type="match status" value="1"/>
</dbReference>
<keyword evidence="8" id="KW-1185">Reference proteome</keyword>
<name>A0A4U8Q048_9FIRM</name>
<comment type="caution">
    <text evidence="7">The sequence shown here is derived from an EMBL/GenBank/DDBJ whole genome shotgun (WGS) entry which is preliminary data.</text>
</comment>
<dbReference type="PANTHER" id="PTHR43303">
    <property type="entry name" value="NADPH DEHYDROGENASE C23G7.10C-RELATED"/>
    <property type="match status" value="1"/>
</dbReference>
<dbReference type="GO" id="GO:0010181">
    <property type="term" value="F:FMN binding"/>
    <property type="evidence" value="ECO:0007669"/>
    <property type="project" value="InterPro"/>
</dbReference>
<evidence type="ECO:0000256" key="1">
    <source>
        <dbReference type="ARBA" id="ARBA00001917"/>
    </source>
</evidence>
<dbReference type="GO" id="GO:0003959">
    <property type="term" value="F:NADPH dehydrogenase activity"/>
    <property type="evidence" value="ECO:0007669"/>
    <property type="project" value="InterPro"/>
</dbReference>
<dbReference type="InterPro" id="IPR001155">
    <property type="entry name" value="OxRdtase_FMN_N"/>
</dbReference>
<keyword evidence="2" id="KW-0285">Flavoprotein</keyword>
<dbReference type="Pfam" id="PF00724">
    <property type="entry name" value="Oxidored_FMN"/>
    <property type="match status" value="1"/>
</dbReference>
<evidence type="ECO:0000259" key="6">
    <source>
        <dbReference type="Pfam" id="PF00724"/>
    </source>
</evidence>
<keyword evidence="5 7" id="KW-0560">Oxidoreductase</keyword>
<proteinExistence type="predicted"/>
<protein>
    <submittedName>
        <fullName evidence="7">NADH oxidase</fullName>
        <ecNumber evidence="7">1.-.-.-</ecNumber>
    </submittedName>
</protein>
<dbReference type="STRING" id="180332.GCA_000797495_05698"/>
<dbReference type="SUPFAM" id="SSF51395">
    <property type="entry name" value="FMN-linked oxidoreductases"/>
    <property type="match status" value="1"/>
</dbReference>
<evidence type="ECO:0000313" key="8">
    <source>
        <dbReference type="Proteomes" id="UP000306509"/>
    </source>
</evidence>
<organism evidence="7 8">
    <name type="scientific">Robinsoniella peoriensis</name>
    <dbReference type="NCBI Taxonomy" id="180332"/>
    <lineage>
        <taxon>Bacteria</taxon>
        <taxon>Bacillati</taxon>
        <taxon>Bacillota</taxon>
        <taxon>Clostridia</taxon>
        <taxon>Lachnospirales</taxon>
        <taxon>Lachnospiraceae</taxon>
        <taxon>Robinsoniella</taxon>
    </lineage>
</organism>
<dbReference type="RefSeq" id="WP_138004187.1">
    <property type="nucleotide sequence ID" value="NZ_QGQD01000115.1"/>
</dbReference>
<dbReference type="EMBL" id="QGQD01000115">
    <property type="protein sequence ID" value="TLC97608.1"/>
    <property type="molecule type" value="Genomic_DNA"/>
</dbReference>
<dbReference type="InterPro" id="IPR013785">
    <property type="entry name" value="Aldolase_TIM"/>
</dbReference>